<keyword evidence="1" id="KW-0812">Transmembrane</keyword>
<evidence type="ECO:0000313" key="4">
    <source>
        <dbReference type="Proteomes" id="UP000051412"/>
    </source>
</evidence>
<dbReference type="InterPro" id="IPR017946">
    <property type="entry name" value="PLC-like_Pdiesterase_TIM-brl"/>
</dbReference>
<feature type="transmembrane region" description="Helical" evidence="1">
    <location>
        <begin position="119"/>
        <end position="141"/>
    </location>
</feature>
<comment type="caution">
    <text evidence="3">The sequence shown here is derived from an EMBL/GenBank/DDBJ whole genome shotgun (WGS) entry which is preliminary data.</text>
</comment>
<evidence type="ECO:0000256" key="1">
    <source>
        <dbReference type="SAM" id="Phobius"/>
    </source>
</evidence>
<organism evidence="3 4">
    <name type="scientific">Limosilactobacillus panis DSM 6035</name>
    <dbReference type="NCBI Taxonomy" id="1423782"/>
    <lineage>
        <taxon>Bacteria</taxon>
        <taxon>Bacillati</taxon>
        <taxon>Bacillota</taxon>
        <taxon>Bacilli</taxon>
        <taxon>Lactobacillales</taxon>
        <taxon>Lactobacillaceae</taxon>
        <taxon>Limosilactobacillus</taxon>
    </lineage>
</organism>
<dbReference type="STRING" id="1423782.FD32_GL001791"/>
<evidence type="ECO:0000259" key="2">
    <source>
        <dbReference type="PROSITE" id="PS51704"/>
    </source>
</evidence>
<dbReference type="InterPro" id="IPR018476">
    <property type="entry name" value="GlyceroP-diester-Pdiesterase_M"/>
</dbReference>
<feature type="transmembrane region" description="Helical" evidence="1">
    <location>
        <begin position="308"/>
        <end position="329"/>
    </location>
</feature>
<dbReference type="Proteomes" id="UP000051412">
    <property type="component" value="Unassembled WGS sequence"/>
</dbReference>
<dbReference type="PANTHER" id="PTHR46211">
    <property type="entry name" value="GLYCEROPHOSPHORYL DIESTER PHOSPHODIESTERASE"/>
    <property type="match status" value="1"/>
</dbReference>
<feature type="domain" description="GP-PDE" evidence="2">
    <location>
        <begin position="337"/>
        <end position="565"/>
    </location>
</feature>
<keyword evidence="4" id="KW-1185">Reference proteome</keyword>
<protein>
    <submittedName>
        <fullName evidence="3">Glycerophosphodiesterase</fullName>
    </submittedName>
</protein>
<gene>
    <name evidence="3" type="ORF">FD32_GL001791</name>
</gene>
<dbReference type="GO" id="GO:0006629">
    <property type="term" value="P:lipid metabolic process"/>
    <property type="evidence" value="ECO:0007669"/>
    <property type="project" value="InterPro"/>
</dbReference>
<name>A0A0R1XDR6_9LACO</name>
<dbReference type="GO" id="GO:0008081">
    <property type="term" value="F:phosphoric diester hydrolase activity"/>
    <property type="evidence" value="ECO:0007669"/>
    <property type="project" value="InterPro"/>
</dbReference>
<dbReference type="CDD" id="cd08579">
    <property type="entry name" value="GDPD_memb_like"/>
    <property type="match status" value="1"/>
</dbReference>
<feature type="transmembrane region" description="Helical" evidence="1">
    <location>
        <begin position="217"/>
        <end position="241"/>
    </location>
</feature>
<dbReference type="PATRIC" id="fig|1423782.4.peg.1864"/>
<dbReference type="SUPFAM" id="SSF51695">
    <property type="entry name" value="PLC-like phosphodiesterases"/>
    <property type="match status" value="1"/>
</dbReference>
<feature type="transmembrane region" description="Helical" evidence="1">
    <location>
        <begin position="167"/>
        <end position="196"/>
    </location>
</feature>
<dbReference type="Pfam" id="PF10110">
    <property type="entry name" value="GPDPase_memb"/>
    <property type="match status" value="1"/>
</dbReference>
<feature type="transmembrane region" description="Helical" evidence="1">
    <location>
        <begin position="71"/>
        <end position="98"/>
    </location>
</feature>
<dbReference type="AlphaFoldDB" id="A0A0R1XDR6"/>
<proteinExistence type="predicted"/>
<feature type="transmembrane region" description="Helical" evidence="1">
    <location>
        <begin position="261"/>
        <end position="288"/>
    </location>
</feature>
<dbReference type="Pfam" id="PF03009">
    <property type="entry name" value="GDPD"/>
    <property type="match status" value="1"/>
</dbReference>
<keyword evidence="1" id="KW-0472">Membrane</keyword>
<dbReference type="PANTHER" id="PTHR46211:SF8">
    <property type="entry name" value="PHOSPHODIESTERASE"/>
    <property type="match status" value="1"/>
</dbReference>
<keyword evidence="1" id="KW-1133">Transmembrane helix</keyword>
<dbReference type="Gene3D" id="3.20.20.190">
    <property type="entry name" value="Phosphatidylinositol (PI) phosphodiesterase"/>
    <property type="match status" value="1"/>
</dbReference>
<accession>A0A0R1XDR6</accession>
<feature type="transmembrane region" description="Helical" evidence="1">
    <location>
        <begin position="20"/>
        <end position="40"/>
    </location>
</feature>
<dbReference type="PROSITE" id="PS51704">
    <property type="entry name" value="GP_PDE"/>
    <property type="match status" value="1"/>
</dbReference>
<sequence>MKKIWQELQHANRQFYRHWFSYLTLFISVDLIIQLIWIPIFRLITTFALQAGEIPFVSYQNVVTIVTHHPIVVLVLLAELVAILLVVYGQFAMILLGVKEIRTEQLGARRLIKATLARLKDLCMSSLLVLLGYFVLVVPFADLVFRTPLLAKVQIPQFILDYLTRSALLLTVLLAFYAVMIILGVRFLYALPLMVYRGQRPKAALRASWRQTRRGKWWPAIARLIVVSLAGAIIAAILYAATVGAQFAADHFLGKGAYYFGIFDMLVVQLGSELFAAWVGTVTINVVFKQFVGPASGDHFATSRGLKAVTVVAVGLLTFITVVGNALYLSGSEDQRPVTVSHRGVADENGVQNTIPAMEKTHRLHPDYIEMDVHETKDHQFVVLHDENLKELTGVNKTPHQLTLRQLTRLTARENGHQAKIASFDDYLKTADRLHQKLLVEVKTTPQDSAGMLRRFVRQYGPTLVAHHDQLHSLDYSVVTGLKKYDPHLDVLYVQPYNFTYPNTVANGYSMEYSTLTYDFITLAHLQHKCVYAWTVNDDQVMNQMMYKNVDGIITDNLVELNQAIASYEGHQSYAQRILNYIMVVPTSTEFAP</sequence>
<dbReference type="RefSeq" id="WP_047769855.1">
    <property type="nucleotide sequence ID" value="NZ_AZGM01000046.1"/>
</dbReference>
<dbReference type="OrthoDB" id="384721at2"/>
<reference evidence="3 4" key="1">
    <citation type="journal article" date="2015" name="Genome Announc.">
        <title>Expanding the biotechnology potential of lactobacilli through comparative genomics of 213 strains and associated genera.</title>
        <authorList>
            <person name="Sun Z."/>
            <person name="Harris H.M."/>
            <person name="McCann A."/>
            <person name="Guo C."/>
            <person name="Argimon S."/>
            <person name="Zhang W."/>
            <person name="Yang X."/>
            <person name="Jeffery I.B."/>
            <person name="Cooney J.C."/>
            <person name="Kagawa T.F."/>
            <person name="Liu W."/>
            <person name="Song Y."/>
            <person name="Salvetti E."/>
            <person name="Wrobel A."/>
            <person name="Rasinkangas P."/>
            <person name="Parkhill J."/>
            <person name="Rea M.C."/>
            <person name="O'Sullivan O."/>
            <person name="Ritari J."/>
            <person name="Douillard F.P."/>
            <person name="Paul Ross R."/>
            <person name="Yang R."/>
            <person name="Briner A.E."/>
            <person name="Felis G.E."/>
            <person name="de Vos W.M."/>
            <person name="Barrangou R."/>
            <person name="Klaenhammer T.R."/>
            <person name="Caufield P.W."/>
            <person name="Cui Y."/>
            <person name="Zhang H."/>
            <person name="O'Toole P.W."/>
        </authorList>
    </citation>
    <scope>NUCLEOTIDE SEQUENCE [LARGE SCALE GENOMIC DNA]</scope>
    <source>
        <strain evidence="3 4">DSM 6035</strain>
    </source>
</reference>
<evidence type="ECO:0000313" key="3">
    <source>
        <dbReference type="EMBL" id="KRM28190.1"/>
    </source>
</evidence>
<dbReference type="EMBL" id="AZGM01000046">
    <property type="protein sequence ID" value="KRM28190.1"/>
    <property type="molecule type" value="Genomic_DNA"/>
</dbReference>
<dbReference type="InterPro" id="IPR030395">
    <property type="entry name" value="GP_PDE_dom"/>
</dbReference>